<organism evidence="2 3">
    <name type="scientific">Rotaria socialis</name>
    <dbReference type="NCBI Taxonomy" id="392032"/>
    <lineage>
        <taxon>Eukaryota</taxon>
        <taxon>Metazoa</taxon>
        <taxon>Spiralia</taxon>
        <taxon>Gnathifera</taxon>
        <taxon>Rotifera</taxon>
        <taxon>Eurotatoria</taxon>
        <taxon>Bdelloidea</taxon>
        <taxon>Philodinida</taxon>
        <taxon>Philodinidae</taxon>
        <taxon>Rotaria</taxon>
    </lineage>
</organism>
<sequence>MPIDLSSTTKNPLDFWKRHSKKFPLLCKLAKRIYSIPATLCNVEREFSSAGLIINQRRTNINPEQIENILFIRSVQKLQFLFISVSFL</sequence>
<evidence type="ECO:0000313" key="3">
    <source>
        <dbReference type="Proteomes" id="UP000663869"/>
    </source>
</evidence>
<name>A0A818EAM3_9BILA</name>
<dbReference type="AlphaFoldDB" id="A0A818EAM3"/>
<dbReference type="Pfam" id="PF05699">
    <property type="entry name" value="Dimer_Tnp_hAT"/>
    <property type="match status" value="1"/>
</dbReference>
<dbReference type="GO" id="GO:0046983">
    <property type="term" value="F:protein dimerization activity"/>
    <property type="evidence" value="ECO:0007669"/>
    <property type="project" value="InterPro"/>
</dbReference>
<reference evidence="2" key="1">
    <citation type="submission" date="2021-02" db="EMBL/GenBank/DDBJ databases">
        <authorList>
            <person name="Nowell W R."/>
        </authorList>
    </citation>
    <scope>NUCLEOTIDE SEQUENCE</scope>
</reference>
<proteinExistence type="predicted"/>
<dbReference type="Proteomes" id="UP000663869">
    <property type="component" value="Unassembled WGS sequence"/>
</dbReference>
<dbReference type="EMBL" id="CAJNYU010001671">
    <property type="protein sequence ID" value="CAF3455554.1"/>
    <property type="molecule type" value="Genomic_DNA"/>
</dbReference>
<comment type="caution">
    <text evidence="2">The sequence shown here is derived from an EMBL/GenBank/DDBJ whole genome shotgun (WGS) entry which is preliminary data.</text>
</comment>
<dbReference type="InterPro" id="IPR012337">
    <property type="entry name" value="RNaseH-like_sf"/>
</dbReference>
<dbReference type="SUPFAM" id="SSF53098">
    <property type="entry name" value="Ribonuclease H-like"/>
    <property type="match status" value="1"/>
</dbReference>
<gene>
    <name evidence="2" type="ORF">FME351_LOCUS13702</name>
</gene>
<protein>
    <recommendedName>
        <fullName evidence="1">HAT C-terminal dimerisation domain-containing protein</fullName>
    </recommendedName>
</protein>
<feature type="domain" description="HAT C-terminal dimerisation" evidence="1">
    <location>
        <begin position="9"/>
        <end position="74"/>
    </location>
</feature>
<dbReference type="InterPro" id="IPR008906">
    <property type="entry name" value="HATC_C_dom"/>
</dbReference>
<evidence type="ECO:0000259" key="1">
    <source>
        <dbReference type="Pfam" id="PF05699"/>
    </source>
</evidence>
<evidence type="ECO:0000313" key="2">
    <source>
        <dbReference type="EMBL" id="CAF3455554.1"/>
    </source>
</evidence>
<accession>A0A818EAM3</accession>
<dbReference type="PANTHER" id="PTHR47611">
    <property type="entry name" value="HAT DIMERISATION DOMAIN, C-TERMINAL"/>
    <property type="match status" value="1"/>
</dbReference>
<dbReference type="PANTHER" id="PTHR47611:SF1">
    <property type="entry name" value="CCHC-TYPE DOMAIN-CONTAINING PROTEIN"/>
    <property type="match status" value="1"/>
</dbReference>